<feature type="binding site" evidence="8 10">
    <location>
        <position position="111"/>
    </location>
    <ligand>
        <name>substrate</name>
    </ligand>
</feature>
<evidence type="ECO:0000256" key="1">
    <source>
        <dbReference type="ARBA" id="ARBA00005059"/>
    </source>
</evidence>
<dbReference type="AlphaFoldDB" id="A0A2U1TD50"/>
<evidence type="ECO:0000256" key="11">
    <source>
        <dbReference type="PIRSR" id="PIRSR000445-3"/>
    </source>
</evidence>
<comment type="similarity">
    <text evidence="2 8 13">Belongs to the glutamyl-tRNA reductase family.</text>
</comment>
<dbReference type="SUPFAM" id="SSF51735">
    <property type="entry name" value="NAD(P)-binding Rossmann-fold domains"/>
    <property type="match status" value="1"/>
</dbReference>
<dbReference type="Pfam" id="PF01488">
    <property type="entry name" value="Shikimate_DH"/>
    <property type="match status" value="1"/>
</dbReference>
<organism evidence="17 18">
    <name type="scientific">Mycetocola zhujimingii</name>
    <dbReference type="NCBI Taxonomy" id="2079792"/>
    <lineage>
        <taxon>Bacteria</taxon>
        <taxon>Bacillati</taxon>
        <taxon>Actinomycetota</taxon>
        <taxon>Actinomycetes</taxon>
        <taxon>Micrococcales</taxon>
        <taxon>Microbacteriaceae</taxon>
        <taxon>Mycetocola</taxon>
    </lineage>
</organism>
<gene>
    <name evidence="8" type="primary">hemA</name>
    <name evidence="17" type="ORF">DF223_09380</name>
</gene>
<comment type="subunit">
    <text evidence="8">Homodimer.</text>
</comment>
<dbReference type="PIRSF" id="PIRSF000445">
    <property type="entry name" value="4pyrrol_synth_GluRdtase"/>
    <property type="match status" value="1"/>
</dbReference>
<evidence type="ECO:0000256" key="12">
    <source>
        <dbReference type="PIRSR" id="PIRSR000445-4"/>
    </source>
</evidence>
<dbReference type="Gene3D" id="3.30.460.30">
    <property type="entry name" value="Glutamyl-tRNA reductase, N-terminal domain"/>
    <property type="match status" value="1"/>
</dbReference>
<keyword evidence="18" id="KW-1185">Reference proteome</keyword>
<dbReference type="PANTHER" id="PTHR43013">
    <property type="entry name" value="GLUTAMYL-TRNA REDUCTASE"/>
    <property type="match status" value="1"/>
</dbReference>
<comment type="pathway">
    <text evidence="1 8 13">Porphyrin-containing compound metabolism; protoporphyrin-IX biosynthesis; 5-aminolevulinate from L-glutamyl-tRNA(Glu): step 1/2.</text>
</comment>
<comment type="miscellaneous">
    <text evidence="8">During catalysis, the active site Cys acts as a nucleophile attacking the alpha-carbonyl group of tRNA-bound glutamate with the formation of a thioester intermediate between enzyme and glutamate, and the concomitant release of tRNA(Glu). The thioester intermediate is finally reduced by direct hydride transfer from NADPH, to form the product GSA.</text>
</comment>
<evidence type="ECO:0000256" key="4">
    <source>
        <dbReference type="ARBA" id="ARBA00022857"/>
    </source>
</evidence>
<keyword evidence="6 8" id="KW-0627">Porphyrin biosynthesis</keyword>
<evidence type="ECO:0000256" key="13">
    <source>
        <dbReference type="RuleBase" id="RU000584"/>
    </source>
</evidence>
<dbReference type="Pfam" id="PF05201">
    <property type="entry name" value="GlutR_N"/>
    <property type="match status" value="1"/>
</dbReference>
<dbReference type="InterPro" id="IPR000343">
    <property type="entry name" value="4pyrrol_synth_GluRdtase"/>
</dbReference>
<comment type="caution">
    <text evidence="17">The sequence shown here is derived from an EMBL/GenBank/DDBJ whole genome shotgun (WGS) entry which is preliminary data.</text>
</comment>
<dbReference type="EMBL" id="QEFB01000009">
    <property type="protein sequence ID" value="PWC06825.1"/>
    <property type="molecule type" value="Genomic_DNA"/>
</dbReference>
<dbReference type="SUPFAM" id="SSF69075">
    <property type="entry name" value="Glutamyl tRNA-reductase dimerization domain"/>
    <property type="match status" value="1"/>
</dbReference>
<evidence type="ECO:0000256" key="7">
    <source>
        <dbReference type="ARBA" id="ARBA00047464"/>
    </source>
</evidence>
<dbReference type="Gene3D" id="3.40.50.720">
    <property type="entry name" value="NAD(P)-binding Rossmann-like Domain"/>
    <property type="match status" value="1"/>
</dbReference>
<evidence type="ECO:0000256" key="10">
    <source>
        <dbReference type="PIRSR" id="PIRSR000445-2"/>
    </source>
</evidence>
<dbReference type="InterPro" id="IPR006151">
    <property type="entry name" value="Shikm_DH/Glu-tRNA_Rdtase"/>
</dbReference>
<evidence type="ECO:0000313" key="17">
    <source>
        <dbReference type="EMBL" id="PWC06825.1"/>
    </source>
</evidence>
<evidence type="ECO:0000256" key="8">
    <source>
        <dbReference type="HAMAP-Rule" id="MF_00087"/>
    </source>
</evidence>
<feature type="binding site" evidence="8 10">
    <location>
        <position position="122"/>
    </location>
    <ligand>
        <name>substrate</name>
    </ligand>
</feature>
<comment type="catalytic activity">
    <reaction evidence="7 8 13">
        <text>(S)-4-amino-5-oxopentanoate + tRNA(Glu) + NADP(+) = L-glutamyl-tRNA(Glu) + NADPH + H(+)</text>
        <dbReference type="Rhea" id="RHEA:12344"/>
        <dbReference type="Rhea" id="RHEA-COMP:9663"/>
        <dbReference type="Rhea" id="RHEA-COMP:9680"/>
        <dbReference type="ChEBI" id="CHEBI:15378"/>
        <dbReference type="ChEBI" id="CHEBI:57501"/>
        <dbReference type="ChEBI" id="CHEBI:57783"/>
        <dbReference type="ChEBI" id="CHEBI:58349"/>
        <dbReference type="ChEBI" id="CHEBI:78442"/>
        <dbReference type="ChEBI" id="CHEBI:78520"/>
        <dbReference type="EC" id="1.2.1.70"/>
    </reaction>
</comment>
<dbReference type="InterPro" id="IPR015896">
    <property type="entry name" value="4pyrrol_synth_GluRdtase_dimer"/>
</dbReference>
<dbReference type="NCBIfam" id="TIGR01035">
    <property type="entry name" value="hemA"/>
    <property type="match status" value="1"/>
</dbReference>
<feature type="domain" description="Glutamyl-tRNA reductase N-terminal" evidence="16">
    <location>
        <begin position="6"/>
        <end position="158"/>
    </location>
</feature>
<dbReference type="GO" id="GO:0008883">
    <property type="term" value="F:glutamyl-tRNA reductase activity"/>
    <property type="evidence" value="ECO:0007669"/>
    <property type="project" value="UniProtKB-UniRule"/>
</dbReference>
<accession>A0A2U1TD50</accession>
<dbReference type="InterPro" id="IPR036453">
    <property type="entry name" value="GluRdtase_dimer_dom_sf"/>
</dbReference>
<name>A0A2U1TD50_9MICO</name>
<feature type="active site" description="Nucleophile" evidence="8 9">
    <location>
        <position position="47"/>
    </location>
</feature>
<dbReference type="UniPathway" id="UPA00251">
    <property type="reaction ID" value="UER00316"/>
</dbReference>
<dbReference type="PROSITE" id="PS00747">
    <property type="entry name" value="GLUTR"/>
    <property type="match status" value="1"/>
</dbReference>
<dbReference type="InterPro" id="IPR015895">
    <property type="entry name" value="4pyrrol_synth_GluRdtase_N"/>
</dbReference>
<evidence type="ECO:0000259" key="16">
    <source>
        <dbReference type="Pfam" id="PF05201"/>
    </source>
</evidence>
<feature type="domain" description="Tetrapyrrole biosynthesis glutamyl-tRNA reductase dimerisation" evidence="14">
    <location>
        <begin position="337"/>
        <end position="429"/>
    </location>
</feature>
<dbReference type="InterPro" id="IPR036291">
    <property type="entry name" value="NAD(P)-bd_dom_sf"/>
</dbReference>
<evidence type="ECO:0000313" key="18">
    <source>
        <dbReference type="Proteomes" id="UP000244962"/>
    </source>
</evidence>
<feature type="domain" description="Quinate/shikimate 5-dehydrogenase/glutamyl-tRNA reductase" evidence="15">
    <location>
        <begin position="173"/>
        <end position="267"/>
    </location>
</feature>
<evidence type="ECO:0000259" key="14">
    <source>
        <dbReference type="Pfam" id="PF00745"/>
    </source>
</evidence>
<dbReference type="NCBIfam" id="NF000750">
    <property type="entry name" value="PRK00045.3-4"/>
    <property type="match status" value="1"/>
</dbReference>
<evidence type="ECO:0000256" key="9">
    <source>
        <dbReference type="PIRSR" id="PIRSR000445-1"/>
    </source>
</evidence>
<evidence type="ECO:0000256" key="6">
    <source>
        <dbReference type="ARBA" id="ARBA00023244"/>
    </source>
</evidence>
<feature type="site" description="Important for activity" evidence="8 12">
    <location>
        <position position="101"/>
    </location>
</feature>
<evidence type="ECO:0000256" key="5">
    <source>
        <dbReference type="ARBA" id="ARBA00023002"/>
    </source>
</evidence>
<evidence type="ECO:0000256" key="2">
    <source>
        <dbReference type="ARBA" id="ARBA00005916"/>
    </source>
</evidence>
<dbReference type="GO" id="GO:0050661">
    <property type="term" value="F:NADP binding"/>
    <property type="evidence" value="ECO:0007669"/>
    <property type="project" value="InterPro"/>
</dbReference>
<dbReference type="RefSeq" id="WP_108962954.1">
    <property type="nucleotide sequence ID" value="NZ_QEFB01000009.1"/>
</dbReference>
<dbReference type="Proteomes" id="UP000244962">
    <property type="component" value="Unassembled WGS sequence"/>
</dbReference>
<dbReference type="EC" id="1.2.1.70" evidence="3 8"/>
<dbReference type="InterPro" id="IPR036343">
    <property type="entry name" value="GluRdtase_N_sf"/>
</dbReference>
<comment type="domain">
    <text evidence="8">Possesses an unusual extended V-shaped dimeric structure with each monomer consisting of three distinct domains arranged along a curved 'spinal' alpha-helix. The N-terminal catalytic domain specifically recognizes the glutamate moiety of the substrate. The second domain is the NADPH-binding domain, and the third C-terminal domain is responsible for dimerization.</text>
</comment>
<dbReference type="HAMAP" id="MF_00087">
    <property type="entry name" value="Glu_tRNA_reductase"/>
    <property type="match status" value="1"/>
</dbReference>
<evidence type="ECO:0000256" key="3">
    <source>
        <dbReference type="ARBA" id="ARBA00012970"/>
    </source>
</evidence>
<protein>
    <recommendedName>
        <fullName evidence="3 8">Glutamyl-tRNA reductase</fullName>
        <shortName evidence="8">GluTR</shortName>
        <ecNumber evidence="3 8">1.2.1.70</ecNumber>
    </recommendedName>
</protein>
<dbReference type="InterPro" id="IPR018214">
    <property type="entry name" value="GluRdtase_CS"/>
</dbReference>
<dbReference type="SUPFAM" id="SSF69742">
    <property type="entry name" value="Glutamyl tRNA-reductase catalytic, N-terminal domain"/>
    <property type="match status" value="1"/>
</dbReference>
<evidence type="ECO:0000259" key="15">
    <source>
        <dbReference type="Pfam" id="PF01488"/>
    </source>
</evidence>
<keyword evidence="4 8" id="KW-0521">NADP</keyword>
<feature type="binding site" evidence="8 10">
    <location>
        <begin position="46"/>
        <end position="49"/>
    </location>
    <ligand>
        <name>substrate</name>
    </ligand>
</feature>
<reference evidence="18" key="1">
    <citation type="submission" date="2018-04" db="EMBL/GenBank/DDBJ databases">
        <authorList>
            <person name="Liu S."/>
            <person name="Wang Z."/>
            <person name="Li J."/>
        </authorList>
    </citation>
    <scope>NUCLEOTIDE SEQUENCE [LARGE SCALE GENOMIC DNA]</scope>
    <source>
        <strain evidence="18">622</strain>
    </source>
</reference>
<dbReference type="GO" id="GO:0019353">
    <property type="term" value="P:protoporphyrinogen IX biosynthetic process from glutamate"/>
    <property type="evidence" value="ECO:0007669"/>
    <property type="project" value="TreeGrafter"/>
</dbReference>
<feature type="binding site" evidence="8 11">
    <location>
        <begin position="191"/>
        <end position="196"/>
    </location>
    <ligand>
        <name>NADP(+)</name>
        <dbReference type="ChEBI" id="CHEBI:58349"/>
    </ligand>
</feature>
<proteinExistence type="inferred from homology"/>
<dbReference type="Pfam" id="PF00745">
    <property type="entry name" value="GlutR_dimer"/>
    <property type="match status" value="1"/>
</dbReference>
<feature type="binding site" evidence="8 10">
    <location>
        <begin position="116"/>
        <end position="118"/>
    </location>
    <ligand>
        <name>substrate</name>
    </ligand>
</feature>
<dbReference type="PANTHER" id="PTHR43013:SF1">
    <property type="entry name" value="GLUTAMYL-TRNA REDUCTASE"/>
    <property type="match status" value="1"/>
</dbReference>
<keyword evidence="5 8" id="KW-0560">Oxidoreductase</keyword>
<sequence length="472" mass="49844">MLMCLTASHKNASFDLLERLSTGAETVGERILNHSECVAGAIVIATCNRFEAYIDLDEPVTAGAQVALQAATDAVSAATGIATDTLLQTWHTHTDEEAARHLFAVSAGLESVVVGEGEIAGQVRRSLQLARESGTTTSDLERLFQRASQTSRGVKNNTPLGRAGRSIVRLGLDLAESRITDWSAVRVLLIGTGAYAGASLAALRDRGVTDVAVYSPSGRAAKFAAGHDIRPVDADMFPREAAEATIIVTCTTASGFVVDAEVIAAGRRDLEAALPAFPIDGTPGCPVDHSAGQLVIDLGLPRNVDPDVATLAGVDLLDLETIRIHAPLEELQATDHARQIVNKAARKFASVTDEQSLAPAVVALRSRASEVLEQEIARVAPRDSDGSVERALRHMMGRLLHTPTVRAREHARAGDHDRYVEALDTLFGITLGEEAASAPDLPAPTAETATITRTLGVAGDLDDDLELDAEAS</sequence>
<comment type="function">
    <text evidence="8">Catalyzes the NADPH-dependent reduction of glutamyl-tRNA(Glu) to glutamate 1-semialdehyde (GSA).</text>
</comment>